<dbReference type="PANTHER" id="PTHR10414:SF37">
    <property type="entry name" value="BB IN A BOXCAR, ISOFORM C"/>
    <property type="match status" value="1"/>
</dbReference>
<feature type="transmembrane region" description="Helical" evidence="6">
    <location>
        <begin position="32"/>
        <end position="50"/>
    </location>
</feature>
<evidence type="ECO:0000256" key="2">
    <source>
        <dbReference type="ARBA" id="ARBA00010441"/>
    </source>
</evidence>
<feature type="transmembrane region" description="Helical" evidence="6">
    <location>
        <begin position="311"/>
        <end position="335"/>
    </location>
</feature>
<evidence type="ECO:0000313" key="7">
    <source>
        <dbReference type="EMBL" id="KAG5511944.1"/>
    </source>
</evidence>
<dbReference type="PROSITE" id="PS00379">
    <property type="entry name" value="CDP_ALCOHOL_P_TRANSF"/>
    <property type="match status" value="1"/>
</dbReference>
<feature type="transmembrane region" description="Helical" evidence="6">
    <location>
        <begin position="270"/>
        <end position="291"/>
    </location>
</feature>
<dbReference type="InterPro" id="IPR014472">
    <property type="entry name" value="CHOPT"/>
</dbReference>
<keyword evidence="4 6" id="KW-0472">Membrane</keyword>
<protein>
    <submittedName>
        <fullName evidence="7">Uncharacterized protein</fullName>
    </submittedName>
</protein>
<feature type="transmembrane region" description="Helical" evidence="6">
    <location>
        <begin position="97"/>
        <end position="115"/>
    </location>
</feature>
<evidence type="ECO:0000256" key="4">
    <source>
        <dbReference type="ARBA" id="ARBA00023136"/>
    </source>
</evidence>
<organism evidence="7 8">
    <name type="scientific">Porcisia hertigi</name>
    <dbReference type="NCBI Taxonomy" id="2761500"/>
    <lineage>
        <taxon>Eukaryota</taxon>
        <taxon>Discoba</taxon>
        <taxon>Euglenozoa</taxon>
        <taxon>Kinetoplastea</taxon>
        <taxon>Metakinetoplastina</taxon>
        <taxon>Trypanosomatida</taxon>
        <taxon>Trypanosomatidae</taxon>
        <taxon>Leishmaniinae</taxon>
        <taxon>Porcisia</taxon>
    </lineage>
</organism>
<keyword evidence="8" id="KW-1185">Reference proteome</keyword>
<dbReference type="KEGG" id="phet:94293777"/>
<dbReference type="GO" id="GO:0016780">
    <property type="term" value="F:phosphotransferase activity, for other substituted phosphate groups"/>
    <property type="evidence" value="ECO:0007669"/>
    <property type="project" value="InterPro"/>
</dbReference>
<evidence type="ECO:0000256" key="1">
    <source>
        <dbReference type="ARBA" id="ARBA00004370"/>
    </source>
</evidence>
<dbReference type="GO" id="GO:0016020">
    <property type="term" value="C:membrane"/>
    <property type="evidence" value="ECO:0007669"/>
    <property type="project" value="UniProtKB-SubCell"/>
</dbReference>
<evidence type="ECO:0000256" key="3">
    <source>
        <dbReference type="ARBA" id="ARBA00022679"/>
    </source>
</evidence>
<dbReference type="GO" id="GO:0008654">
    <property type="term" value="P:phospholipid biosynthetic process"/>
    <property type="evidence" value="ECO:0007669"/>
    <property type="project" value="InterPro"/>
</dbReference>
<dbReference type="GeneID" id="94293777"/>
<reference evidence="7 8" key="1">
    <citation type="submission" date="2021-02" db="EMBL/GenBank/DDBJ databases">
        <title>Porcisia hertigi Genome sequencing and assembly.</title>
        <authorList>
            <person name="Almutairi H."/>
            <person name="Gatherer D."/>
        </authorList>
    </citation>
    <scope>NUCLEOTIDE SEQUENCE [LARGE SCALE GENOMIC DNA]</scope>
    <source>
        <strain evidence="7 8">C119</strain>
    </source>
</reference>
<feature type="transmembrane region" description="Helical" evidence="6">
    <location>
        <begin position="380"/>
        <end position="396"/>
    </location>
</feature>
<keyword evidence="3 5" id="KW-0808">Transferase</keyword>
<dbReference type="InterPro" id="IPR000462">
    <property type="entry name" value="CDP-OH_P_trans"/>
</dbReference>
<evidence type="ECO:0000256" key="6">
    <source>
        <dbReference type="SAM" id="Phobius"/>
    </source>
</evidence>
<keyword evidence="6" id="KW-1133">Transmembrane helix</keyword>
<comment type="similarity">
    <text evidence="2 5">Belongs to the CDP-alcohol phosphatidyltransferase class-I family.</text>
</comment>
<dbReference type="InterPro" id="IPR043130">
    <property type="entry name" value="CDP-OH_PTrfase_TM_dom"/>
</dbReference>
<comment type="caution">
    <text evidence="7">The sequence shown here is derived from an EMBL/GenBank/DDBJ whole genome shotgun (WGS) entry which is preliminary data.</text>
</comment>
<sequence length="504" mass="56795">MPKLTVKADNYLTRNEVSTTVLPFAKERLPPPPTFVCVLAAVGLLLYQLLDNLDGHQARRTGTSSPLGLLMDHGCDAINCIIGGLSIAAAVSAGPCWKTWLIVLNTVIVFFLNTWEEYYRGVLVLPVINGPNEGILIAIAVYLWTAWIGGPQWWYNNAIEVPSRWLPQVLRQPAPQAALDVEAIVLRTVCPYFTWQEDQGGSAMLPLLLNINCSTAYLAHPPPPTRIPLAFNPLTQRHEEMVIGHSVLQKSVLRLYDSSQAVLRVRYNTIAVFLMTIGSALTSAGNIYQVYRAIRSTPKEELQKHGGGHFPFLHALSRLVPLVVMTLMANVWFLTSQEDVFRRHPRIFCWTVGLLYTKLAVHLMLAHLCSMEFFPFRRTFAPFLLFGVHLSLTYLHKVSQVRRRQQQEYRGQTDGSGAGATRHGTFAYDLDEEILLYEFFLLSLVTFIHLVWNVLRETAAVLEAPIFTVPLEKQKALRSIMAASLQHRQTERPVSQSSKLRKSQ</sequence>
<name>A0A836LLS3_9TRYP</name>
<dbReference type="AlphaFoldDB" id="A0A836LLS3"/>
<dbReference type="Gene3D" id="1.20.120.1760">
    <property type="match status" value="1"/>
</dbReference>
<feature type="transmembrane region" description="Helical" evidence="6">
    <location>
        <begin position="347"/>
        <end position="368"/>
    </location>
</feature>
<gene>
    <name evidence="7" type="ORF">JKF63_07769</name>
</gene>
<dbReference type="InterPro" id="IPR048254">
    <property type="entry name" value="CDP_ALCOHOL_P_TRANSF_CS"/>
</dbReference>
<dbReference type="PANTHER" id="PTHR10414">
    <property type="entry name" value="ETHANOLAMINEPHOSPHOTRANSFERASE"/>
    <property type="match status" value="1"/>
</dbReference>
<keyword evidence="6" id="KW-0812">Transmembrane</keyword>
<evidence type="ECO:0000313" key="8">
    <source>
        <dbReference type="Proteomes" id="UP000674318"/>
    </source>
</evidence>
<dbReference type="RefSeq" id="XP_067759900.1">
    <property type="nucleotide sequence ID" value="XM_067903700.1"/>
</dbReference>
<dbReference type="EMBL" id="JAFJZO010000003">
    <property type="protein sequence ID" value="KAG5511944.1"/>
    <property type="molecule type" value="Genomic_DNA"/>
</dbReference>
<dbReference type="OrthoDB" id="196717at2759"/>
<dbReference type="Proteomes" id="UP000674318">
    <property type="component" value="Chromosome 3"/>
</dbReference>
<evidence type="ECO:0000256" key="5">
    <source>
        <dbReference type="RuleBase" id="RU003750"/>
    </source>
</evidence>
<dbReference type="Pfam" id="PF01066">
    <property type="entry name" value="CDP-OH_P_transf"/>
    <property type="match status" value="1"/>
</dbReference>
<feature type="transmembrane region" description="Helical" evidence="6">
    <location>
        <begin position="135"/>
        <end position="155"/>
    </location>
</feature>
<proteinExistence type="inferred from homology"/>
<accession>A0A836LLS3</accession>
<comment type="subcellular location">
    <subcellularLocation>
        <location evidence="1">Membrane</location>
    </subcellularLocation>
</comment>